<dbReference type="CDD" id="cd22907">
    <property type="entry name" value="HFD_NFYB"/>
    <property type="match status" value="1"/>
</dbReference>
<keyword evidence="2" id="KW-0805">Transcription regulation</keyword>
<accession>A0A6J5XTD6</accession>
<dbReference type="GO" id="GO:0046982">
    <property type="term" value="F:protein heterodimerization activity"/>
    <property type="evidence" value="ECO:0007669"/>
    <property type="project" value="InterPro"/>
</dbReference>
<evidence type="ECO:0000259" key="4">
    <source>
        <dbReference type="Pfam" id="PF00808"/>
    </source>
</evidence>
<sequence>MVDEQDGLLPIANVGRIMKQILPQRAKISKEAKQRMQECATEFLSFVTAEASDKCHKENRKTVNGDDICWALSALGFDNYAQATIRYLHKYREAERDKAAANANNNNQNKAADIIIMSRGQDMNDIGDRAASIYMASEQGLQVGEQTQTPDLEFRMLEKGDGTKPSVDQEHNLLSNNV</sequence>
<dbReference type="PANTHER" id="PTHR11064:SF83">
    <property type="entry name" value="NUCLEAR TRANSCRIPTION FACTOR Y SUBUNIT B-4"/>
    <property type="match status" value="1"/>
</dbReference>
<dbReference type="GO" id="GO:0000978">
    <property type="term" value="F:RNA polymerase II cis-regulatory region sequence-specific DNA binding"/>
    <property type="evidence" value="ECO:0007669"/>
    <property type="project" value="TreeGrafter"/>
</dbReference>
<dbReference type="InterPro" id="IPR003958">
    <property type="entry name" value="CBFA_NFYB_domain"/>
</dbReference>
<dbReference type="PRINTS" id="PR00615">
    <property type="entry name" value="CCAATSUBUNTA"/>
</dbReference>
<comment type="similarity">
    <text evidence="1">Belongs to the NFYB/HAP3 subunit family.</text>
</comment>
<protein>
    <recommendedName>
        <fullName evidence="4">Transcription factor CBF/NF-Y/archaeal histone domain-containing protein</fullName>
    </recommendedName>
</protein>
<dbReference type="GO" id="GO:0001228">
    <property type="term" value="F:DNA-binding transcription activator activity, RNA polymerase II-specific"/>
    <property type="evidence" value="ECO:0007669"/>
    <property type="project" value="InterPro"/>
</dbReference>
<dbReference type="EMBL" id="CAEKKB010000006">
    <property type="protein sequence ID" value="CAB4315633.1"/>
    <property type="molecule type" value="Genomic_DNA"/>
</dbReference>
<proteinExistence type="inferred from homology"/>
<dbReference type="Pfam" id="PF00808">
    <property type="entry name" value="CBFD_NFYB_HMF"/>
    <property type="match status" value="1"/>
</dbReference>
<dbReference type="AlphaFoldDB" id="A0A6J5XTD6"/>
<evidence type="ECO:0000313" key="5">
    <source>
        <dbReference type="EMBL" id="CAB4315633.1"/>
    </source>
</evidence>
<organism evidence="5 6">
    <name type="scientific">Prunus armeniaca</name>
    <name type="common">Apricot</name>
    <name type="synonym">Armeniaca vulgaris</name>
    <dbReference type="NCBI Taxonomy" id="36596"/>
    <lineage>
        <taxon>Eukaryota</taxon>
        <taxon>Viridiplantae</taxon>
        <taxon>Streptophyta</taxon>
        <taxon>Embryophyta</taxon>
        <taxon>Tracheophyta</taxon>
        <taxon>Spermatophyta</taxon>
        <taxon>Magnoliopsida</taxon>
        <taxon>eudicotyledons</taxon>
        <taxon>Gunneridae</taxon>
        <taxon>Pentapetalae</taxon>
        <taxon>rosids</taxon>
        <taxon>fabids</taxon>
        <taxon>Rosales</taxon>
        <taxon>Rosaceae</taxon>
        <taxon>Amygdaloideae</taxon>
        <taxon>Amygdaleae</taxon>
        <taxon>Prunus</taxon>
    </lineage>
</organism>
<keyword evidence="6" id="KW-1185">Reference proteome</keyword>
<evidence type="ECO:0000313" key="6">
    <source>
        <dbReference type="Proteomes" id="UP000507245"/>
    </source>
</evidence>
<reference evidence="6" key="1">
    <citation type="journal article" date="2020" name="Genome Biol.">
        <title>Gamete binning: chromosome-level and haplotype-resolved genome assembly enabled by high-throughput single-cell sequencing of gamete genomes.</title>
        <authorList>
            <person name="Campoy J.A."/>
            <person name="Sun H."/>
            <person name="Goel M."/>
            <person name="Jiao W.-B."/>
            <person name="Folz-Donahue K."/>
            <person name="Wang N."/>
            <person name="Rubio M."/>
            <person name="Liu C."/>
            <person name="Kukat C."/>
            <person name="Ruiz D."/>
            <person name="Huettel B."/>
            <person name="Schneeberger K."/>
        </authorList>
    </citation>
    <scope>NUCLEOTIDE SEQUENCE [LARGE SCALE GENOMIC DNA]</scope>
    <source>
        <strain evidence="6">cv. Rojo Pasion</strain>
    </source>
</reference>
<dbReference type="InterPro" id="IPR009072">
    <property type="entry name" value="Histone-fold"/>
</dbReference>
<dbReference type="Gene3D" id="1.10.20.10">
    <property type="entry name" value="Histone, subunit A"/>
    <property type="match status" value="1"/>
</dbReference>
<dbReference type="InterPro" id="IPR027113">
    <property type="entry name" value="Transc_fact_NFYB/HAP3"/>
</dbReference>
<keyword evidence="3" id="KW-0804">Transcription</keyword>
<dbReference type="SUPFAM" id="SSF47113">
    <property type="entry name" value="Histone-fold"/>
    <property type="match status" value="1"/>
</dbReference>
<gene>
    <name evidence="5" type="ORF">ORAREDHAP_LOCUS40375</name>
</gene>
<evidence type="ECO:0000256" key="3">
    <source>
        <dbReference type="ARBA" id="ARBA00023163"/>
    </source>
</evidence>
<feature type="domain" description="Transcription factor CBF/NF-Y/archaeal histone" evidence="4">
    <location>
        <begin position="9"/>
        <end position="72"/>
    </location>
</feature>
<evidence type="ECO:0000256" key="2">
    <source>
        <dbReference type="ARBA" id="ARBA00023015"/>
    </source>
</evidence>
<evidence type="ECO:0000256" key="1">
    <source>
        <dbReference type="ARBA" id="ARBA00009053"/>
    </source>
</evidence>
<name>A0A6J5XTD6_PRUAR</name>
<dbReference type="GO" id="GO:0016602">
    <property type="term" value="C:CCAAT-binding factor complex"/>
    <property type="evidence" value="ECO:0007669"/>
    <property type="project" value="InterPro"/>
</dbReference>
<dbReference type="PANTHER" id="PTHR11064">
    <property type="entry name" value="CCAAT-BINDING TRANSCRIPTION FACTOR-RELATED"/>
    <property type="match status" value="1"/>
</dbReference>
<dbReference type="OrthoDB" id="386949at2759"/>
<dbReference type="Proteomes" id="UP000507245">
    <property type="component" value="Unassembled WGS sequence"/>
</dbReference>